<dbReference type="GO" id="GO:0030992">
    <property type="term" value="C:intraciliary transport particle B"/>
    <property type="evidence" value="ECO:0000318"/>
    <property type="project" value="GO_Central"/>
</dbReference>
<organism evidence="8">
    <name type="scientific">Selaginella moellendorffii</name>
    <name type="common">Spikemoss</name>
    <dbReference type="NCBI Taxonomy" id="88036"/>
    <lineage>
        <taxon>Eukaryota</taxon>
        <taxon>Viridiplantae</taxon>
        <taxon>Streptophyta</taxon>
        <taxon>Embryophyta</taxon>
        <taxon>Tracheophyta</taxon>
        <taxon>Lycopodiopsida</taxon>
        <taxon>Selaginellales</taxon>
        <taxon>Selaginellaceae</taxon>
        <taxon>Selaginella</taxon>
    </lineage>
</organism>
<dbReference type="SUPFAM" id="SSF50978">
    <property type="entry name" value="WD40 repeat-like"/>
    <property type="match status" value="2"/>
</dbReference>
<dbReference type="InterPro" id="IPR056157">
    <property type="entry name" value="TPR_IFT80_172_dom"/>
</dbReference>
<dbReference type="PANTHER" id="PTHR24098">
    <property type="entry name" value="OUTER SEGMENT 5"/>
    <property type="match status" value="1"/>
</dbReference>
<dbReference type="PANTHER" id="PTHR24098:SF0">
    <property type="entry name" value="OUTER SEGMENT 5"/>
    <property type="match status" value="1"/>
</dbReference>
<dbReference type="InterPro" id="IPR036322">
    <property type="entry name" value="WD40_repeat_dom_sf"/>
</dbReference>
<evidence type="ECO:0000313" key="7">
    <source>
        <dbReference type="EMBL" id="EFJ26884.1"/>
    </source>
</evidence>
<dbReference type="Gene3D" id="1.25.40.470">
    <property type="match status" value="1"/>
</dbReference>
<dbReference type="FunFam" id="1.25.40.470:FF:000007">
    <property type="entry name" value="Intraflagellar transport 80 homolog (Chlamydomonas)"/>
    <property type="match status" value="1"/>
</dbReference>
<evidence type="ECO:0000259" key="6">
    <source>
        <dbReference type="Pfam" id="PF23387"/>
    </source>
</evidence>
<dbReference type="eggNOG" id="KOG1524">
    <property type="taxonomic scope" value="Eukaryota"/>
</dbReference>
<keyword evidence="8" id="KW-1185">Reference proteome</keyword>
<gene>
    <name evidence="7" type="ORF">SELMODRAFT_412737</name>
</gene>
<feature type="repeat" description="WD" evidence="4">
    <location>
        <begin position="183"/>
        <end position="215"/>
    </location>
</feature>
<reference evidence="7 8" key="1">
    <citation type="journal article" date="2011" name="Science">
        <title>The Selaginella genome identifies genetic changes associated with the evolution of vascular plants.</title>
        <authorList>
            <person name="Banks J.A."/>
            <person name="Nishiyama T."/>
            <person name="Hasebe M."/>
            <person name="Bowman J.L."/>
            <person name="Gribskov M."/>
            <person name="dePamphilis C."/>
            <person name="Albert V.A."/>
            <person name="Aono N."/>
            <person name="Aoyama T."/>
            <person name="Ambrose B.A."/>
            <person name="Ashton N.W."/>
            <person name="Axtell M.J."/>
            <person name="Barker E."/>
            <person name="Barker M.S."/>
            <person name="Bennetzen J.L."/>
            <person name="Bonawitz N.D."/>
            <person name="Chapple C."/>
            <person name="Cheng C."/>
            <person name="Correa L.G."/>
            <person name="Dacre M."/>
            <person name="DeBarry J."/>
            <person name="Dreyer I."/>
            <person name="Elias M."/>
            <person name="Engstrom E.M."/>
            <person name="Estelle M."/>
            <person name="Feng L."/>
            <person name="Finet C."/>
            <person name="Floyd S.K."/>
            <person name="Frommer W.B."/>
            <person name="Fujita T."/>
            <person name="Gramzow L."/>
            <person name="Gutensohn M."/>
            <person name="Harholt J."/>
            <person name="Hattori M."/>
            <person name="Heyl A."/>
            <person name="Hirai T."/>
            <person name="Hiwatashi Y."/>
            <person name="Ishikawa M."/>
            <person name="Iwata M."/>
            <person name="Karol K.G."/>
            <person name="Koehler B."/>
            <person name="Kolukisaoglu U."/>
            <person name="Kubo M."/>
            <person name="Kurata T."/>
            <person name="Lalonde S."/>
            <person name="Li K."/>
            <person name="Li Y."/>
            <person name="Litt A."/>
            <person name="Lyons E."/>
            <person name="Manning G."/>
            <person name="Maruyama T."/>
            <person name="Michael T.P."/>
            <person name="Mikami K."/>
            <person name="Miyazaki S."/>
            <person name="Morinaga S."/>
            <person name="Murata T."/>
            <person name="Mueller-Roeber B."/>
            <person name="Nelson D.R."/>
            <person name="Obara M."/>
            <person name="Oguri Y."/>
            <person name="Olmstead R.G."/>
            <person name="Onodera N."/>
            <person name="Petersen B.L."/>
            <person name="Pils B."/>
            <person name="Prigge M."/>
            <person name="Rensing S.A."/>
            <person name="Riano-Pachon D.M."/>
            <person name="Roberts A.W."/>
            <person name="Sato Y."/>
            <person name="Scheller H.V."/>
            <person name="Schulz B."/>
            <person name="Schulz C."/>
            <person name="Shakirov E.V."/>
            <person name="Shibagaki N."/>
            <person name="Shinohara N."/>
            <person name="Shippen D.E."/>
            <person name="Soerensen I."/>
            <person name="Sotooka R."/>
            <person name="Sugimoto N."/>
            <person name="Sugita M."/>
            <person name="Sumikawa N."/>
            <person name="Tanurdzic M."/>
            <person name="Theissen G."/>
            <person name="Ulvskov P."/>
            <person name="Wakazuki S."/>
            <person name="Weng J.K."/>
            <person name="Willats W.W."/>
            <person name="Wipf D."/>
            <person name="Wolf P.G."/>
            <person name="Yang L."/>
            <person name="Zimmer A.D."/>
            <person name="Zhu Q."/>
            <person name="Mitros T."/>
            <person name="Hellsten U."/>
            <person name="Loque D."/>
            <person name="Otillar R."/>
            <person name="Salamov A."/>
            <person name="Schmutz J."/>
            <person name="Shapiro H."/>
            <person name="Lindquist E."/>
            <person name="Lucas S."/>
            <person name="Rokhsar D."/>
            <person name="Grigoriev I.V."/>
        </authorList>
    </citation>
    <scope>NUCLEOTIDE SEQUENCE [LARGE SCALE GENOMIC DNA]</scope>
</reference>
<feature type="repeat" description="WD" evidence="4">
    <location>
        <begin position="101"/>
        <end position="133"/>
    </location>
</feature>
<feature type="domain" description="IFT80 second beta-propeller" evidence="5">
    <location>
        <begin position="299"/>
        <end position="560"/>
    </location>
</feature>
<keyword evidence="2" id="KW-0969">Cilium</keyword>
<dbReference type="InterPro" id="IPR056456">
    <property type="entry name" value="Beta-prop_IFT80_2nd"/>
</dbReference>
<dbReference type="EMBL" id="GL377583">
    <property type="protein sequence ID" value="EFJ26884.1"/>
    <property type="molecule type" value="Genomic_DNA"/>
</dbReference>
<dbReference type="Pfam" id="PF00400">
    <property type="entry name" value="WD40"/>
    <property type="match status" value="3"/>
</dbReference>
<dbReference type="InterPro" id="IPR001680">
    <property type="entry name" value="WD40_rpt"/>
</dbReference>
<dbReference type="HOGENOM" id="CLU_024638_1_0_1"/>
<evidence type="ECO:0000256" key="3">
    <source>
        <dbReference type="ARBA" id="ARBA00023273"/>
    </source>
</evidence>
<evidence type="ECO:0000256" key="2">
    <source>
        <dbReference type="ARBA" id="ARBA00023069"/>
    </source>
</evidence>
<evidence type="ECO:0000259" key="5">
    <source>
        <dbReference type="Pfam" id="PF23335"/>
    </source>
</evidence>
<dbReference type="KEGG" id="smo:SELMODRAFT_412737"/>
<dbReference type="InterPro" id="IPR015943">
    <property type="entry name" value="WD40/YVTN_repeat-like_dom_sf"/>
</dbReference>
<dbReference type="Pfam" id="PF23335">
    <property type="entry name" value="Beta-prop_IFT80_2nd"/>
    <property type="match status" value="1"/>
</dbReference>
<dbReference type="GO" id="GO:0060271">
    <property type="term" value="P:cilium assembly"/>
    <property type="evidence" value="ECO:0000318"/>
    <property type="project" value="GO_Central"/>
</dbReference>
<dbReference type="SMART" id="SM00320">
    <property type="entry name" value="WD40"/>
    <property type="match status" value="5"/>
</dbReference>
<keyword evidence="4" id="KW-0853">WD repeat</keyword>
<dbReference type="Gramene" id="EFJ26884">
    <property type="protein sequence ID" value="EFJ26884"/>
    <property type="gene ID" value="SELMODRAFT_412737"/>
</dbReference>
<dbReference type="AlphaFoldDB" id="D8RLB3"/>
<proteinExistence type="predicted"/>
<dbReference type="PROSITE" id="PS50294">
    <property type="entry name" value="WD_REPEATS_REGION"/>
    <property type="match status" value="2"/>
</dbReference>
<dbReference type="InParanoid" id="D8RLB3"/>
<dbReference type="GO" id="GO:0005929">
    <property type="term" value="C:cilium"/>
    <property type="evidence" value="ECO:0000318"/>
    <property type="project" value="GO_Central"/>
</dbReference>
<name>D8RLB3_SELML</name>
<dbReference type="Proteomes" id="UP000001514">
    <property type="component" value="Unassembled WGS sequence"/>
</dbReference>
<dbReference type="PROSITE" id="PS50082">
    <property type="entry name" value="WD_REPEATS_2"/>
    <property type="match status" value="2"/>
</dbReference>
<evidence type="ECO:0000313" key="8">
    <source>
        <dbReference type="Proteomes" id="UP000001514"/>
    </source>
</evidence>
<dbReference type="Gene3D" id="2.130.10.10">
    <property type="entry name" value="YVTN repeat-like/Quinoprotein amine dehydrogenase"/>
    <property type="match status" value="2"/>
</dbReference>
<evidence type="ECO:0000256" key="4">
    <source>
        <dbReference type="PROSITE-ProRule" id="PRU00221"/>
    </source>
</evidence>
<sequence>MRITVFKAENTTHKGLVAAVGWNVTNDLYSCGDDYAIWCWNRDGKPILKLENIDSISTDLQCYPLTSHWNRTGSGSDIFVVSCIDGSLHISNRTGKEEKRVQAHAGSILCVRWSTDGSALATGGEDGIVKIWSCSGMLRSTLAQSPCPIYALAWSPSSDQVLFACQGRLIIKSLQSSIKESHWDGHNGLILAVDWNYASNLLTSGGEDGVYKVWDYHGRMIYQSSKIDDSITSVAWCPSGEFFAVGSFNTLWLCDKTGWVLWKEKLSAGSFLRISWSNDGAQLAGAGANGFVVFGQIVDRKLEWLKLSATLRGCGHLRVYDMVTNNTTDLEFCDRVVQFRLEFRHLIVATTNQCYIYSVSNLNAPHVIDVKYAIILIRLCQRYFMIIDSFVGLQLFTYDGRHLSSPKCQGLRPEFLLERNVAISTDTVAFIDTSDHKLIRFLDASTGKLAGEPFRHTVEIKEIALNQVGTVRRIAFIDRNQDLFITPVYHKHEVFKLATIVDNVRWNDEADIIAAIAYQKLIVWYCPSAAFVDRDLLHRVKHVNSRQWEYAAQLCRFVKEDLLWACLATMAVDAQELNIAEEAYAALDEVDKVQFMLYLKDLPVEEARQAELALFKRHPDKAESILLQAGLTYRAIHMNLKLFNWDRALELAVLHKVHIDTVMWYRQHYLMRIKAIETKEQFLHFKDQVKIDPQKINAKIHQEMLQEGSRQGARK</sequence>
<feature type="domain" description="IFT80/172/WDR35 TPR" evidence="6">
    <location>
        <begin position="563"/>
        <end position="707"/>
    </location>
</feature>
<evidence type="ECO:0000256" key="1">
    <source>
        <dbReference type="ARBA" id="ARBA00004138"/>
    </source>
</evidence>
<protein>
    <submittedName>
        <fullName evidence="7">Uncharacterized protein</fullName>
    </submittedName>
</protein>
<dbReference type="Pfam" id="PF23387">
    <property type="entry name" value="TPR_IFT80_172"/>
    <property type="match status" value="1"/>
</dbReference>
<dbReference type="STRING" id="88036.D8RLB3"/>
<comment type="subcellular location">
    <subcellularLocation>
        <location evidence="1">Cell projection</location>
        <location evidence="1">Cilium</location>
    </subcellularLocation>
</comment>
<keyword evidence="3" id="KW-0966">Cell projection</keyword>
<accession>D8RLB3</accession>